<dbReference type="AlphaFoldDB" id="A0A2M6WDB2"/>
<dbReference type="Gene3D" id="2.60.40.1170">
    <property type="entry name" value="Mu homology domain, subdomain B"/>
    <property type="match status" value="1"/>
</dbReference>
<feature type="transmembrane region" description="Helical" evidence="2">
    <location>
        <begin position="56"/>
        <end position="78"/>
    </location>
</feature>
<dbReference type="Proteomes" id="UP000230543">
    <property type="component" value="Unassembled WGS sequence"/>
</dbReference>
<evidence type="ECO:0008006" key="5">
    <source>
        <dbReference type="Google" id="ProtNLM"/>
    </source>
</evidence>
<name>A0A2M6WDB2_9BACT</name>
<feature type="non-terminal residue" evidence="3">
    <location>
        <position position="584"/>
    </location>
</feature>
<organism evidence="3 4">
    <name type="scientific">Candidatus Komeilibacteria bacterium CG10_big_fil_rev_8_21_14_0_10_41_13</name>
    <dbReference type="NCBI Taxonomy" id="1974476"/>
    <lineage>
        <taxon>Bacteria</taxon>
        <taxon>Candidatus Komeiliibacteriota</taxon>
    </lineage>
</organism>
<accession>A0A2M6WDB2</accession>
<protein>
    <recommendedName>
        <fullName evidence="5">DUF11 domain-containing protein</fullName>
    </recommendedName>
</protein>
<evidence type="ECO:0000313" key="4">
    <source>
        <dbReference type="Proteomes" id="UP000230543"/>
    </source>
</evidence>
<feature type="compositionally biased region" description="Polar residues" evidence="1">
    <location>
        <begin position="41"/>
        <end position="52"/>
    </location>
</feature>
<reference evidence="4" key="1">
    <citation type="submission" date="2017-09" db="EMBL/GenBank/DDBJ databases">
        <title>Depth-based differentiation of microbial function through sediment-hosted aquifers and enrichment of novel symbionts in the deep terrestrial subsurface.</title>
        <authorList>
            <person name="Probst A.J."/>
            <person name="Ladd B."/>
            <person name="Jarett J.K."/>
            <person name="Geller-Mcgrath D.E."/>
            <person name="Sieber C.M.K."/>
            <person name="Emerson J.B."/>
            <person name="Anantharaman K."/>
            <person name="Thomas B.C."/>
            <person name="Malmstrom R."/>
            <person name="Stieglmeier M."/>
            <person name="Klingl A."/>
            <person name="Woyke T."/>
            <person name="Ryan C.M."/>
            <person name="Banfield J.F."/>
        </authorList>
    </citation>
    <scope>NUCLEOTIDE SEQUENCE [LARGE SCALE GENOMIC DNA]</scope>
</reference>
<gene>
    <name evidence="3" type="ORF">COU22_00505</name>
</gene>
<sequence>MPRVSSLKKPSGKKVVDLRKKVSSGPASGQLKAGSLKRKPASTNFRPKKSSGSPKALKFLIFILIILVAATVASFLLFGGGSLSSNSLKLGFSAPKAIASGEEVLLEIDYENLDKVGLTNLELVIQYPDGFFYNSASYQPANQDHNVWHLPFLAAGQSGSLQINGQLVGEIKSDKEFVIVFHYQPENINSNFNETLTKKIKIEDALLEVETEVPTEIRDGDTVELKARYKNNQKIDMLGLYFAFDFGEAFILDASSTQIVKEVKELKAGESGELIIRGKIDSTKADPLPWLFKVWQWADLGQAKLQERILYHQDGQIDVLAPSLTVNLERTATAELNWGDPVDYRIAYENTGELEINQAVLKLQFNDLIDWPGFNNEAGATLDHNTLVWLSTSSEQTKFLEKIKPGDKGEFIVSVPLTKQPEDLLQRSPEELMISAQTMMSVRFNGQNKDFISEGLVIPVASQARITAEARYNLDQKTAVGQGPVPPQIGRTTTYRIYWKIFPGSKSLSQVRLKTTLPDYVEWQEVKDQPASGSLTFDSSTRQVVWQLDQLSKYTNLLASFDLSVTPSDSQINQLLILTNPTSL</sequence>
<keyword evidence="2" id="KW-0812">Transmembrane</keyword>
<evidence type="ECO:0000256" key="2">
    <source>
        <dbReference type="SAM" id="Phobius"/>
    </source>
</evidence>
<feature type="region of interest" description="Disordered" evidence="1">
    <location>
        <begin position="1"/>
        <end position="52"/>
    </location>
</feature>
<keyword evidence="2" id="KW-0472">Membrane</keyword>
<proteinExistence type="predicted"/>
<comment type="caution">
    <text evidence="3">The sequence shown here is derived from an EMBL/GenBank/DDBJ whole genome shotgun (WGS) entry which is preliminary data.</text>
</comment>
<keyword evidence="2" id="KW-1133">Transmembrane helix</keyword>
<evidence type="ECO:0000256" key="1">
    <source>
        <dbReference type="SAM" id="MobiDB-lite"/>
    </source>
</evidence>
<evidence type="ECO:0000313" key="3">
    <source>
        <dbReference type="EMBL" id="PIT90734.1"/>
    </source>
</evidence>
<dbReference type="EMBL" id="PFBO01000018">
    <property type="protein sequence ID" value="PIT90734.1"/>
    <property type="molecule type" value="Genomic_DNA"/>
</dbReference>